<evidence type="ECO:0000256" key="1">
    <source>
        <dbReference type="SAM" id="SignalP"/>
    </source>
</evidence>
<dbReference type="EMBL" id="HBHR01003781">
    <property type="protein sequence ID" value="CAD9859225.1"/>
    <property type="molecule type" value="Transcribed_RNA"/>
</dbReference>
<organism evidence="2">
    <name type="scientific">Fibrocapsa japonica</name>
    <dbReference type="NCBI Taxonomy" id="94617"/>
    <lineage>
        <taxon>Eukaryota</taxon>
        <taxon>Sar</taxon>
        <taxon>Stramenopiles</taxon>
        <taxon>Ochrophyta</taxon>
        <taxon>Raphidophyceae</taxon>
        <taxon>Chattonellales</taxon>
        <taxon>Chattonellaceae</taxon>
        <taxon>Fibrocapsa</taxon>
    </lineage>
</organism>
<feature type="signal peptide" evidence="1">
    <location>
        <begin position="1"/>
        <end position="24"/>
    </location>
</feature>
<protein>
    <recommendedName>
        <fullName evidence="3">NAD(P)-binding domain-containing protein</fullName>
    </recommendedName>
</protein>
<dbReference type="AlphaFoldDB" id="A0A7S2UU40"/>
<dbReference type="Gene3D" id="3.40.50.720">
    <property type="entry name" value="NAD(P)-binding Rossmann-like Domain"/>
    <property type="match status" value="1"/>
</dbReference>
<feature type="chain" id="PRO_5031486468" description="NAD(P)-binding domain-containing protein" evidence="1">
    <location>
        <begin position="25"/>
        <end position="535"/>
    </location>
</feature>
<name>A0A7S2UU40_9STRA</name>
<sequence length="535" mass="61840">MVAFRVVTVVGTLYLTSLIQQCSAFVGLMPSARSVVRANAIRPLQSKAFGEDFSFQDTMPEAYFPEETPDTTKVLDLEEDIGESVLVSGFLKDKDSTDQFVFDVLHDQGVWKKIVACSSDVASAKKRLISRQSRYSGLSDVLDFAEAEALDEEKMKEILKDVDSWLCYCDESELMKQVEIAKASDLKCLTVVCEAPTYSPHVKGAVAALEASDLRYTFVRVDGVRDGPEGESLAVKSWDEEIQHEGKFPTEITRDDLVRTTAESFVIPKTKNRAISLLGGSNVNMKYLKYLRGQGATRRQEIGELMTDKFDKAMSKVVEEKDEEEKEKNFVYTEDELEEMRKAMLGDWMRFKKEWIERNENRKKRALIMADWAADDFWRYNIAGTEEAKDIRMLDFRMNNREEFSQFGFLMTFHYDRSFKRHMFTKLKVESKEDFLNRFDEELPWDLPMTEEDFDGYKNEIWTDKDVGLWKCERTADGYKDWALDEDDLLKGYTEAEKNLSPEEYKAFSNLMNMMKGKPRNWDIPADAQANPKYV</sequence>
<reference evidence="2" key="1">
    <citation type="submission" date="2021-01" db="EMBL/GenBank/DDBJ databases">
        <authorList>
            <person name="Corre E."/>
            <person name="Pelletier E."/>
            <person name="Niang G."/>
            <person name="Scheremetjew M."/>
            <person name="Finn R."/>
            <person name="Kale V."/>
            <person name="Holt S."/>
            <person name="Cochrane G."/>
            <person name="Meng A."/>
            <person name="Brown T."/>
            <person name="Cohen L."/>
        </authorList>
    </citation>
    <scope>NUCLEOTIDE SEQUENCE</scope>
    <source>
        <strain evidence="2">CCMP1661</strain>
    </source>
</reference>
<gene>
    <name evidence="2" type="ORF">FJAP1339_LOCUS1744</name>
</gene>
<proteinExistence type="predicted"/>
<evidence type="ECO:0000313" key="2">
    <source>
        <dbReference type="EMBL" id="CAD9859225.1"/>
    </source>
</evidence>
<evidence type="ECO:0008006" key="3">
    <source>
        <dbReference type="Google" id="ProtNLM"/>
    </source>
</evidence>
<accession>A0A7S2UU40</accession>
<keyword evidence="1" id="KW-0732">Signal</keyword>